<comment type="caution">
    <text evidence="4">The sequence shown here is derived from an EMBL/GenBank/DDBJ whole genome shotgun (WGS) entry which is preliminary data.</text>
</comment>
<dbReference type="Proteomes" id="UP001470230">
    <property type="component" value="Unassembled WGS sequence"/>
</dbReference>
<feature type="repeat" description="ANK" evidence="3">
    <location>
        <begin position="223"/>
        <end position="256"/>
    </location>
</feature>
<evidence type="ECO:0000313" key="4">
    <source>
        <dbReference type="EMBL" id="KAK8891150.1"/>
    </source>
</evidence>
<proteinExistence type="predicted"/>
<dbReference type="Pfam" id="PF12796">
    <property type="entry name" value="Ank_2"/>
    <property type="match status" value="3"/>
</dbReference>
<dbReference type="InterPro" id="IPR002110">
    <property type="entry name" value="Ankyrin_rpt"/>
</dbReference>
<keyword evidence="2 3" id="KW-0040">ANK repeat</keyword>
<dbReference type="PANTHER" id="PTHR24198:SF165">
    <property type="entry name" value="ANKYRIN REPEAT-CONTAINING PROTEIN-RELATED"/>
    <property type="match status" value="1"/>
</dbReference>
<protein>
    <recommendedName>
        <fullName evidence="6">Ankyrin repeat protein</fullName>
    </recommendedName>
</protein>
<dbReference type="SMART" id="SM00248">
    <property type="entry name" value="ANK"/>
    <property type="match status" value="7"/>
</dbReference>
<name>A0ABR2KJ30_9EUKA</name>
<dbReference type="InterPro" id="IPR036770">
    <property type="entry name" value="Ankyrin_rpt-contain_sf"/>
</dbReference>
<evidence type="ECO:0000256" key="3">
    <source>
        <dbReference type="PROSITE-ProRule" id="PRU00023"/>
    </source>
</evidence>
<dbReference type="SUPFAM" id="SSF48403">
    <property type="entry name" value="Ankyrin repeat"/>
    <property type="match status" value="1"/>
</dbReference>
<keyword evidence="1" id="KW-0677">Repeat</keyword>
<dbReference type="PANTHER" id="PTHR24198">
    <property type="entry name" value="ANKYRIN REPEAT AND PROTEIN KINASE DOMAIN-CONTAINING PROTEIN"/>
    <property type="match status" value="1"/>
</dbReference>
<sequence>MNEDTPLIIAAREGDISIVKTFLSIENFSIEINSLNKDHENALLTAVKKNRADVVSLLIEKEGMNLNQLNKNGFSALHITCQNKNFEISSLLIHSDGVDVNIKSRDDNSTPLHICSTKNYENDSEKIFDELLKCEKIDINIENDEKMTPPHVAAKEGNRNAFIKLLNRKESRISDVDMNGLTILHSAARFKHFEICKMIISKNLENVKNGVDDVIDVNQKDGDGWTPLHYAARNAHEEIVSLLLSQKDIDINAKDNRQKTPLYFTMNQNIRTILQDNGAV</sequence>
<evidence type="ECO:0000313" key="5">
    <source>
        <dbReference type="Proteomes" id="UP001470230"/>
    </source>
</evidence>
<dbReference type="Gene3D" id="1.25.40.20">
    <property type="entry name" value="Ankyrin repeat-containing domain"/>
    <property type="match status" value="2"/>
</dbReference>
<keyword evidence="5" id="KW-1185">Reference proteome</keyword>
<gene>
    <name evidence="4" type="ORF">M9Y10_028356</name>
</gene>
<organism evidence="4 5">
    <name type="scientific">Tritrichomonas musculus</name>
    <dbReference type="NCBI Taxonomy" id="1915356"/>
    <lineage>
        <taxon>Eukaryota</taxon>
        <taxon>Metamonada</taxon>
        <taxon>Parabasalia</taxon>
        <taxon>Tritrichomonadida</taxon>
        <taxon>Tritrichomonadidae</taxon>
        <taxon>Tritrichomonas</taxon>
    </lineage>
</organism>
<feature type="repeat" description="ANK" evidence="3">
    <location>
        <begin position="72"/>
        <end position="105"/>
    </location>
</feature>
<evidence type="ECO:0000256" key="2">
    <source>
        <dbReference type="ARBA" id="ARBA00023043"/>
    </source>
</evidence>
<evidence type="ECO:0008006" key="6">
    <source>
        <dbReference type="Google" id="ProtNLM"/>
    </source>
</evidence>
<accession>A0ABR2KJ30</accession>
<dbReference type="PROSITE" id="PS50088">
    <property type="entry name" value="ANK_REPEAT"/>
    <property type="match status" value="2"/>
</dbReference>
<dbReference type="EMBL" id="JAPFFF010000004">
    <property type="protein sequence ID" value="KAK8891150.1"/>
    <property type="molecule type" value="Genomic_DNA"/>
</dbReference>
<dbReference type="PROSITE" id="PS50297">
    <property type="entry name" value="ANK_REP_REGION"/>
    <property type="match status" value="1"/>
</dbReference>
<evidence type="ECO:0000256" key="1">
    <source>
        <dbReference type="ARBA" id="ARBA00022737"/>
    </source>
</evidence>
<reference evidence="4 5" key="1">
    <citation type="submission" date="2024-04" db="EMBL/GenBank/DDBJ databases">
        <title>Tritrichomonas musculus Genome.</title>
        <authorList>
            <person name="Alves-Ferreira E."/>
            <person name="Grigg M."/>
            <person name="Lorenzi H."/>
            <person name="Galac M."/>
        </authorList>
    </citation>
    <scope>NUCLEOTIDE SEQUENCE [LARGE SCALE GENOMIC DNA]</scope>
    <source>
        <strain evidence="4 5">EAF2021</strain>
    </source>
</reference>